<keyword evidence="4 6" id="KW-0067">ATP-binding</keyword>
<dbReference type="InterPro" id="IPR003439">
    <property type="entry name" value="ABC_transporter-like_ATP-bd"/>
</dbReference>
<comment type="similarity">
    <text evidence="1">Belongs to the ABC transporter superfamily.</text>
</comment>
<dbReference type="Pfam" id="PF00005">
    <property type="entry name" value="ABC_tran"/>
    <property type="match status" value="1"/>
</dbReference>
<organism evidence="6 7">
    <name type="scientific">Aeromicrobium duanguangcaii</name>
    <dbReference type="NCBI Taxonomy" id="2968086"/>
    <lineage>
        <taxon>Bacteria</taxon>
        <taxon>Bacillati</taxon>
        <taxon>Actinomycetota</taxon>
        <taxon>Actinomycetes</taxon>
        <taxon>Propionibacteriales</taxon>
        <taxon>Nocardioidaceae</taxon>
        <taxon>Aeromicrobium</taxon>
    </lineage>
</organism>
<dbReference type="InterPro" id="IPR017871">
    <property type="entry name" value="ABC_transporter-like_CS"/>
</dbReference>
<dbReference type="InterPro" id="IPR027417">
    <property type="entry name" value="P-loop_NTPase"/>
</dbReference>
<dbReference type="PANTHER" id="PTHR43776:SF7">
    <property type="entry name" value="D,D-DIPEPTIDE TRANSPORT ATP-BINDING PROTEIN DDPF-RELATED"/>
    <property type="match status" value="1"/>
</dbReference>
<dbReference type="RefSeq" id="WP_232417030.1">
    <property type="nucleotide sequence ID" value="NZ_CP101990.1"/>
</dbReference>
<keyword evidence="7" id="KW-1185">Reference proteome</keyword>
<dbReference type="PROSITE" id="PS50893">
    <property type="entry name" value="ABC_TRANSPORTER_2"/>
    <property type="match status" value="1"/>
</dbReference>
<keyword evidence="2" id="KW-0813">Transport</keyword>
<sequence>MTAQEQGTTDTPLVASRGVTVRYGSGRRGVVALEGIDLEVRRGEVLGLVGESGSGKSTLGAVLGGLLAPTDGTVTYDGAPLLVRRGRRSRDLARRRQIVFQNPRSALNPLRTIGDSLTEGPRLTLGLSRDGARERAVDALADVGIEPDALDRYPDAFSGGQRQRIAIARALAMDPEFLICDEVVSSLDLSVQAQVLNLLADLGRRRQLTHVFISHDLTVVRHLSDRIAVLDGGRLVEVAGARQVHENPAADVTRRLWQAIPSAVVGEGGRDGRP</sequence>
<evidence type="ECO:0000259" key="5">
    <source>
        <dbReference type="PROSITE" id="PS50893"/>
    </source>
</evidence>
<dbReference type="InterPro" id="IPR050319">
    <property type="entry name" value="ABC_transp_ATP-bind"/>
</dbReference>
<dbReference type="EMBL" id="CP101990">
    <property type="protein sequence ID" value="UUI69516.1"/>
    <property type="molecule type" value="Genomic_DNA"/>
</dbReference>
<evidence type="ECO:0000313" key="6">
    <source>
        <dbReference type="EMBL" id="UUI69516.1"/>
    </source>
</evidence>
<dbReference type="PROSITE" id="PS00211">
    <property type="entry name" value="ABC_TRANSPORTER_1"/>
    <property type="match status" value="1"/>
</dbReference>
<evidence type="ECO:0000256" key="2">
    <source>
        <dbReference type="ARBA" id="ARBA00022448"/>
    </source>
</evidence>
<dbReference type="SUPFAM" id="SSF52540">
    <property type="entry name" value="P-loop containing nucleoside triphosphate hydrolases"/>
    <property type="match status" value="1"/>
</dbReference>
<evidence type="ECO:0000256" key="3">
    <source>
        <dbReference type="ARBA" id="ARBA00022741"/>
    </source>
</evidence>
<reference evidence="6 7" key="1">
    <citation type="submission" date="2022-07" db="EMBL/GenBank/DDBJ databases">
        <title>Novel species in genus Aeromicrobium.</title>
        <authorList>
            <person name="Ye L."/>
        </authorList>
    </citation>
    <scope>NUCLEOTIDE SEQUENCE [LARGE SCALE GENOMIC DNA]</scope>
    <source>
        <strain evidence="7">zg-Y50</strain>
    </source>
</reference>
<keyword evidence="3" id="KW-0547">Nucleotide-binding</keyword>
<dbReference type="InterPro" id="IPR003593">
    <property type="entry name" value="AAA+_ATPase"/>
</dbReference>
<dbReference type="Proteomes" id="UP001315860">
    <property type="component" value="Chromosome"/>
</dbReference>
<evidence type="ECO:0000256" key="4">
    <source>
        <dbReference type="ARBA" id="ARBA00022840"/>
    </source>
</evidence>
<accession>A0ABY5KKB5</accession>
<evidence type="ECO:0000256" key="1">
    <source>
        <dbReference type="ARBA" id="ARBA00005417"/>
    </source>
</evidence>
<feature type="domain" description="ABC transporter" evidence="5">
    <location>
        <begin position="14"/>
        <end position="257"/>
    </location>
</feature>
<name>A0ABY5KKB5_9ACTN</name>
<dbReference type="PANTHER" id="PTHR43776">
    <property type="entry name" value="TRANSPORT ATP-BINDING PROTEIN"/>
    <property type="match status" value="1"/>
</dbReference>
<dbReference type="Gene3D" id="3.40.50.300">
    <property type="entry name" value="P-loop containing nucleotide triphosphate hydrolases"/>
    <property type="match status" value="1"/>
</dbReference>
<protein>
    <submittedName>
        <fullName evidence="6">ABC transporter ATP-binding protein</fullName>
    </submittedName>
</protein>
<dbReference type="SMART" id="SM00382">
    <property type="entry name" value="AAA"/>
    <property type="match status" value="1"/>
</dbReference>
<evidence type="ECO:0000313" key="7">
    <source>
        <dbReference type="Proteomes" id="UP001315860"/>
    </source>
</evidence>
<proteinExistence type="inferred from homology"/>
<dbReference type="GO" id="GO:0005524">
    <property type="term" value="F:ATP binding"/>
    <property type="evidence" value="ECO:0007669"/>
    <property type="project" value="UniProtKB-KW"/>
</dbReference>
<gene>
    <name evidence="6" type="ORF">NP095_05305</name>
</gene>
<dbReference type="CDD" id="cd03257">
    <property type="entry name" value="ABC_NikE_OppD_transporters"/>
    <property type="match status" value="1"/>
</dbReference>